<sequence length="227" mass="26567">MNTEATLANTRLCKKCKCYCAIEMFAVPEEWLISFDEALSLLPSRYDDDENNNTAHGERAFIEYTLDVYIHLDDELLELDEEFILARIPLKFARSFCCRCSQDYDVQRQVFNVDRRRLDSRMETYFCGGHIQGLIDKRNRYAHINVEHSTGHPTLSVPTMYQVNEEIRIHILQNCIKMDAHALLTQPQVYYWWNGSFETQYKLANNQYGSARLLIERALPHGVDKVS</sequence>
<keyword evidence="2" id="KW-1185">Reference proteome</keyword>
<accession>A0AAD5PAX2</accession>
<dbReference type="AlphaFoldDB" id="A0AAD5PAX2"/>
<proteinExistence type="predicted"/>
<dbReference type="EMBL" id="JAIXMP010000026">
    <property type="protein sequence ID" value="KAI9253477.1"/>
    <property type="molecule type" value="Genomic_DNA"/>
</dbReference>
<organism evidence="1 2">
    <name type="scientific">Phascolomyces articulosus</name>
    <dbReference type="NCBI Taxonomy" id="60185"/>
    <lineage>
        <taxon>Eukaryota</taxon>
        <taxon>Fungi</taxon>
        <taxon>Fungi incertae sedis</taxon>
        <taxon>Mucoromycota</taxon>
        <taxon>Mucoromycotina</taxon>
        <taxon>Mucoromycetes</taxon>
        <taxon>Mucorales</taxon>
        <taxon>Lichtheimiaceae</taxon>
        <taxon>Phascolomyces</taxon>
    </lineage>
</organism>
<dbReference type="Proteomes" id="UP001209540">
    <property type="component" value="Unassembled WGS sequence"/>
</dbReference>
<evidence type="ECO:0000313" key="2">
    <source>
        <dbReference type="Proteomes" id="UP001209540"/>
    </source>
</evidence>
<reference evidence="1" key="2">
    <citation type="submission" date="2023-02" db="EMBL/GenBank/DDBJ databases">
        <authorList>
            <consortium name="DOE Joint Genome Institute"/>
            <person name="Mondo S.J."/>
            <person name="Chang Y."/>
            <person name="Wang Y."/>
            <person name="Ahrendt S."/>
            <person name="Andreopoulos W."/>
            <person name="Barry K."/>
            <person name="Beard J."/>
            <person name="Benny G.L."/>
            <person name="Blankenship S."/>
            <person name="Bonito G."/>
            <person name="Cuomo C."/>
            <person name="Desiro A."/>
            <person name="Gervers K.A."/>
            <person name="Hundley H."/>
            <person name="Kuo A."/>
            <person name="LaButti K."/>
            <person name="Lang B.F."/>
            <person name="Lipzen A."/>
            <person name="O'Donnell K."/>
            <person name="Pangilinan J."/>
            <person name="Reynolds N."/>
            <person name="Sandor L."/>
            <person name="Smith M.W."/>
            <person name="Tsang A."/>
            <person name="Grigoriev I.V."/>
            <person name="Stajich J.E."/>
            <person name="Spatafora J.W."/>
        </authorList>
    </citation>
    <scope>NUCLEOTIDE SEQUENCE</scope>
    <source>
        <strain evidence="1">RSA 2281</strain>
    </source>
</reference>
<comment type="caution">
    <text evidence="1">The sequence shown here is derived from an EMBL/GenBank/DDBJ whole genome shotgun (WGS) entry which is preliminary data.</text>
</comment>
<reference evidence="1" key="1">
    <citation type="journal article" date="2022" name="IScience">
        <title>Evolution of zygomycete secretomes and the origins of terrestrial fungal ecologies.</title>
        <authorList>
            <person name="Chang Y."/>
            <person name="Wang Y."/>
            <person name="Mondo S."/>
            <person name="Ahrendt S."/>
            <person name="Andreopoulos W."/>
            <person name="Barry K."/>
            <person name="Beard J."/>
            <person name="Benny G.L."/>
            <person name="Blankenship S."/>
            <person name="Bonito G."/>
            <person name="Cuomo C."/>
            <person name="Desiro A."/>
            <person name="Gervers K.A."/>
            <person name="Hundley H."/>
            <person name="Kuo A."/>
            <person name="LaButti K."/>
            <person name="Lang B.F."/>
            <person name="Lipzen A."/>
            <person name="O'Donnell K."/>
            <person name="Pangilinan J."/>
            <person name="Reynolds N."/>
            <person name="Sandor L."/>
            <person name="Smith M.E."/>
            <person name="Tsang A."/>
            <person name="Grigoriev I.V."/>
            <person name="Stajich J.E."/>
            <person name="Spatafora J.W."/>
        </authorList>
    </citation>
    <scope>NUCLEOTIDE SEQUENCE</scope>
    <source>
        <strain evidence="1">RSA 2281</strain>
    </source>
</reference>
<gene>
    <name evidence="1" type="ORF">BDA99DRAFT_519934</name>
</gene>
<protein>
    <submittedName>
        <fullName evidence="1">Uncharacterized protein</fullName>
    </submittedName>
</protein>
<name>A0AAD5PAX2_9FUNG</name>
<evidence type="ECO:0000313" key="1">
    <source>
        <dbReference type="EMBL" id="KAI9253477.1"/>
    </source>
</evidence>